<evidence type="ECO:0000313" key="3">
    <source>
        <dbReference type="Proteomes" id="UP000662074"/>
    </source>
</evidence>
<name>A0A917JAX0_9SPHI</name>
<dbReference type="RefSeq" id="WP_188417849.1">
    <property type="nucleotide sequence ID" value="NZ_BMDO01000008.1"/>
</dbReference>
<evidence type="ECO:0000313" key="2">
    <source>
        <dbReference type="EMBL" id="GGI51744.1"/>
    </source>
</evidence>
<feature type="coiled-coil region" evidence="1">
    <location>
        <begin position="36"/>
        <end position="67"/>
    </location>
</feature>
<dbReference type="AlphaFoldDB" id="A0A917JAX0"/>
<keyword evidence="3" id="KW-1185">Reference proteome</keyword>
<reference evidence="2" key="1">
    <citation type="journal article" date="2014" name="Int. J. Syst. Evol. Microbiol.">
        <title>Complete genome sequence of Corynebacterium casei LMG S-19264T (=DSM 44701T), isolated from a smear-ripened cheese.</title>
        <authorList>
            <consortium name="US DOE Joint Genome Institute (JGI-PGF)"/>
            <person name="Walter F."/>
            <person name="Albersmeier A."/>
            <person name="Kalinowski J."/>
            <person name="Ruckert C."/>
        </authorList>
    </citation>
    <scope>NUCLEOTIDE SEQUENCE</scope>
    <source>
        <strain evidence="2">CCM 8711</strain>
    </source>
</reference>
<keyword evidence="1" id="KW-0175">Coiled coil</keyword>
<accession>A0A917JAX0</accession>
<proteinExistence type="predicted"/>
<comment type="caution">
    <text evidence="2">The sequence shown here is derived from an EMBL/GenBank/DDBJ whole genome shotgun (WGS) entry which is preliminary data.</text>
</comment>
<evidence type="ECO:0000256" key="1">
    <source>
        <dbReference type="SAM" id="Coils"/>
    </source>
</evidence>
<sequence length="107" mass="12587">MQGINKAKHVHLIDALLQMEILLSREQVEFACIQQTVEYRRELEDMHSNYERLLEELSGQISAYEALFSQVKVQYLSRKLKELKKEISIERPAYPMLAENIRLAHSI</sequence>
<reference evidence="2" key="2">
    <citation type="submission" date="2020-09" db="EMBL/GenBank/DDBJ databases">
        <authorList>
            <person name="Sun Q."/>
            <person name="Sedlacek I."/>
        </authorList>
    </citation>
    <scope>NUCLEOTIDE SEQUENCE</scope>
    <source>
        <strain evidence="2">CCM 8711</strain>
    </source>
</reference>
<organism evidence="2 3">
    <name type="scientific">Mucilaginibacter galii</name>
    <dbReference type="NCBI Taxonomy" id="2005073"/>
    <lineage>
        <taxon>Bacteria</taxon>
        <taxon>Pseudomonadati</taxon>
        <taxon>Bacteroidota</taxon>
        <taxon>Sphingobacteriia</taxon>
        <taxon>Sphingobacteriales</taxon>
        <taxon>Sphingobacteriaceae</taxon>
        <taxon>Mucilaginibacter</taxon>
    </lineage>
</organism>
<dbReference type="Proteomes" id="UP000662074">
    <property type="component" value="Unassembled WGS sequence"/>
</dbReference>
<dbReference type="EMBL" id="BMDO01000008">
    <property type="protein sequence ID" value="GGI51744.1"/>
    <property type="molecule type" value="Genomic_DNA"/>
</dbReference>
<protein>
    <submittedName>
        <fullName evidence="2">Uncharacterized protein</fullName>
    </submittedName>
</protein>
<gene>
    <name evidence="2" type="ORF">GCM10011425_29560</name>
</gene>